<accession>A0A5C3FCE3</accession>
<evidence type="ECO:0000313" key="3">
    <source>
        <dbReference type="Proteomes" id="UP000323386"/>
    </source>
</evidence>
<name>A0A5C3FCE3_9BASI</name>
<sequence>MASPGHPASQPSEVVERSRCTPWLRREPGKQREVRTARASKCLGSLAWHARLACSGRVRPSRPFGWIRKGTQHRARRRSSTADAFAAPWIPSIGALTRPTILTAPHRLRRACVRWCGLDELAEHPGLDWRGSERLCLVDPPCRSSGPSYGRPGQVNAPSSRKPAWASVRGKGRTVTAPRTMPDPGPLVSVRNAMPSQDHLPTQARLAPRLAS</sequence>
<protein>
    <submittedName>
        <fullName evidence="2">Uncharacterized protein</fullName>
    </submittedName>
</protein>
<dbReference type="EMBL" id="OOIP01000033">
    <property type="protein sequence ID" value="SPO41940.1"/>
    <property type="molecule type" value="Genomic_DNA"/>
</dbReference>
<feature type="region of interest" description="Disordered" evidence="1">
    <location>
        <begin position="145"/>
        <end position="212"/>
    </location>
</feature>
<gene>
    <name evidence="2" type="ORF">PSFLO_07423</name>
</gene>
<evidence type="ECO:0000313" key="2">
    <source>
        <dbReference type="EMBL" id="SPO41940.1"/>
    </source>
</evidence>
<keyword evidence="3" id="KW-1185">Reference proteome</keyword>
<dbReference type="Proteomes" id="UP000323386">
    <property type="component" value="Unassembled WGS sequence"/>
</dbReference>
<dbReference type="AlphaFoldDB" id="A0A5C3FCE3"/>
<reference evidence="2 3" key="1">
    <citation type="submission" date="2018-03" db="EMBL/GenBank/DDBJ databases">
        <authorList>
            <person name="Guldener U."/>
        </authorList>
    </citation>
    <scope>NUCLEOTIDE SEQUENCE [LARGE SCALE GENOMIC DNA]</scope>
    <source>
        <strain evidence="2 3">DAOM196992</strain>
    </source>
</reference>
<proteinExistence type="predicted"/>
<evidence type="ECO:0000256" key="1">
    <source>
        <dbReference type="SAM" id="MobiDB-lite"/>
    </source>
</evidence>
<organism evidence="2 3">
    <name type="scientific">Pseudozyma flocculosa</name>
    <dbReference type="NCBI Taxonomy" id="84751"/>
    <lineage>
        <taxon>Eukaryota</taxon>
        <taxon>Fungi</taxon>
        <taxon>Dikarya</taxon>
        <taxon>Basidiomycota</taxon>
        <taxon>Ustilaginomycotina</taxon>
        <taxon>Ustilaginomycetes</taxon>
        <taxon>Ustilaginales</taxon>
        <taxon>Ustilaginaceae</taxon>
        <taxon>Pseudozyma</taxon>
    </lineage>
</organism>